<dbReference type="PANTHER" id="PTHR46564">
    <property type="entry name" value="TRANSPOSASE"/>
    <property type="match status" value="1"/>
</dbReference>
<reference evidence="3 4" key="1">
    <citation type="submission" date="2014-09" db="EMBL/GenBank/DDBJ databases">
        <authorList>
            <person name="Ellenberger Sabrina"/>
        </authorList>
    </citation>
    <scope>NUCLEOTIDE SEQUENCE [LARGE SCALE GENOMIC DNA]</scope>
    <source>
        <strain evidence="3 4">CBS 412.66</strain>
    </source>
</reference>
<dbReference type="Gene3D" id="3.30.420.10">
    <property type="entry name" value="Ribonuclease H-like superfamily/Ribonuclease H"/>
    <property type="match status" value="1"/>
</dbReference>
<dbReference type="SUPFAM" id="SSF46689">
    <property type="entry name" value="Homeodomain-like"/>
    <property type="match status" value="1"/>
</dbReference>
<feature type="compositionally biased region" description="Polar residues" evidence="1">
    <location>
        <begin position="129"/>
        <end position="138"/>
    </location>
</feature>
<dbReference type="STRING" id="35722.A0A0B7N8L2"/>
<dbReference type="OrthoDB" id="2236419at2759"/>
<dbReference type="NCBIfam" id="NF033545">
    <property type="entry name" value="transpos_IS630"/>
    <property type="match status" value="1"/>
</dbReference>
<name>A0A0B7N8L2_9FUNG</name>
<protein>
    <recommendedName>
        <fullName evidence="2">Tc1-like transposase DDE domain-containing protein</fullName>
    </recommendedName>
</protein>
<dbReference type="PANTHER" id="PTHR46564:SF1">
    <property type="entry name" value="TRANSPOSASE"/>
    <property type="match status" value="1"/>
</dbReference>
<dbReference type="Proteomes" id="UP000054107">
    <property type="component" value="Unassembled WGS sequence"/>
</dbReference>
<organism evidence="3 4">
    <name type="scientific">Parasitella parasitica</name>
    <dbReference type="NCBI Taxonomy" id="35722"/>
    <lineage>
        <taxon>Eukaryota</taxon>
        <taxon>Fungi</taxon>
        <taxon>Fungi incertae sedis</taxon>
        <taxon>Mucoromycota</taxon>
        <taxon>Mucoromycotina</taxon>
        <taxon>Mucoromycetes</taxon>
        <taxon>Mucorales</taxon>
        <taxon>Mucorineae</taxon>
        <taxon>Mucoraceae</taxon>
        <taxon>Parasitella</taxon>
    </lineage>
</organism>
<evidence type="ECO:0000259" key="2">
    <source>
        <dbReference type="Pfam" id="PF13358"/>
    </source>
</evidence>
<sequence>MNIFHEDGRGNITDESGKEAPAFLVDPSFRLTNLTNLRKYIKNAKVVAEIEPPIDTVMSDAPAKKERTTVYNTYSDEDRKRYFFFIQQKLMTPSEAAAAANVNYETARKWVTEYNKDPEKKIPTKKTNRTINRPPSQLNENHKAYLTDFYDENPTATIQDAVNKLTEDFEGLTIKKSRVAEFMKKECNLSLKVVSRHPVARNSETTLQLRKEFVEEWIKKKGMLYMQNCVFLDESGFDVNMRRTRGWSKQGTQAVVETPSARGASHTIIGAISAFGVVNVSVRDPGNTRKRRVVGATKRKAVGDTAPTIPKGTTSGHYIQFISDTMDIMDEFPNMKGTHIVMDNAPIHSPQLIDPFIIERGYIPVYLPPYSPELNPIEMFWKVLKDRVKRTALTTAETLNSRIIEGSEDVPVEHLQNFIQHSIDCFPKCLNKEPL</sequence>
<dbReference type="GO" id="GO:0003676">
    <property type="term" value="F:nucleic acid binding"/>
    <property type="evidence" value="ECO:0007669"/>
    <property type="project" value="InterPro"/>
</dbReference>
<dbReference type="Pfam" id="PF13358">
    <property type="entry name" value="DDE_3"/>
    <property type="match status" value="1"/>
</dbReference>
<evidence type="ECO:0000313" key="4">
    <source>
        <dbReference type="Proteomes" id="UP000054107"/>
    </source>
</evidence>
<proteinExistence type="predicted"/>
<dbReference type="AlphaFoldDB" id="A0A0B7N8L2"/>
<dbReference type="InterPro" id="IPR009057">
    <property type="entry name" value="Homeodomain-like_sf"/>
</dbReference>
<dbReference type="InterPro" id="IPR047655">
    <property type="entry name" value="Transpos_IS630-like"/>
</dbReference>
<dbReference type="InterPro" id="IPR036397">
    <property type="entry name" value="RNaseH_sf"/>
</dbReference>
<accession>A0A0B7N8L2</accession>
<dbReference type="EMBL" id="LN730558">
    <property type="protein sequence ID" value="CEP13779.1"/>
    <property type="molecule type" value="Genomic_DNA"/>
</dbReference>
<evidence type="ECO:0000256" key="1">
    <source>
        <dbReference type="SAM" id="MobiDB-lite"/>
    </source>
</evidence>
<feature type="domain" description="Tc1-like transposase DDE" evidence="2">
    <location>
        <begin position="304"/>
        <end position="399"/>
    </location>
</feature>
<feature type="region of interest" description="Disordered" evidence="1">
    <location>
        <begin position="119"/>
        <end position="138"/>
    </location>
</feature>
<dbReference type="InterPro" id="IPR038717">
    <property type="entry name" value="Tc1-like_DDE_dom"/>
</dbReference>
<keyword evidence="4" id="KW-1185">Reference proteome</keyword>
<gene>
    <name evidence="3" type="primary">PARPA_07913.1 scaffold 31073</name>
</gene>
<evidence type="ECO:0000313" key="3">
    <source>
        <dbReference type="EMBL" id="CEP13779.1"/>
    </source>
</evidence>